<comment type="caution">
    <text evidence="6">The sequence shown here is derived from an EMBL/GenBank/DDBJ whole genome shotgun (WGS) entry which is preliminary data.</text>
</comment>
<accession>A0AA40VQ28</accession>
<dbReference type="PANTHER" id="PTHR30417:SF1">
    <property type="entry name" value="N-ACETYLMURAMOYL-L-ALANINE AMIDASE AMID"/>
    <property type="match status" value="1"/>
</dbReference>
<evidence type="ECO:0000256" key="3">
    <source>
        <dbReference type="ARBA" id="ARBA00022801"/>
    </source>
</evidence>
<sequence length="290" mass="32063">MKFKDWATRVMLISLMFAALILVLLAGKGTQLQSNTPTSNPENITLSQYPKAQLQSAKNQGNESKKVVKSSVKTNKAVARYSTTEAFAQYRPSYEIAAVNPSNYGERYAKDINGELINNEAIIVLHETGYSASSAINFFQAPHNDESVQASYHTLIKLDGTIVYLVPPEKRAFGAANSVFDSPDGSETVKTNPDLPPSVNNFAYHVSLETPPDSYNSSQKTHSGYTEAQYNSLAWLVAQSQVPDDRITTHQEVDRSGQKVDPINFDSDKFLSLLHTYRQVKPTYKLGTGD</sequence>
<dbReference type="AlphaFoldDB" id="A0AA40VQ28"/>
<dbReference type="SMART" id="SM00644">
    <property type="entry name" value="Ami_2"/>
    <property type="match status" value="1"/>
</dbReference>
<gene>
    <name evidence="6" type="ORF">FNW02_02245</name>
</gene>
<evidence type="ECO:0000256" key="4">
    <source>
        <dbReference type="ARBA" id="ARBA00023316"/>
    </source>
</evidence>
<dbReference type="InterPro" id="IPR002502">
    <property type="entry name" value="Amidase_domain"/>
</dbReference>
<dbReference type="EC" id="3.5.1.28" evidence="2"/>
<comment type="catalytic activity">
    <reaction evidence="1">
        <text>Hydrolyzes the link between N-acetylmuramoyl residues and L-amino acid residues in certain cell-wall glycopeptides.</text>
        <dbReference type="EC" id="3.5.1.28"/>
    </reaction>
</comment>
<dbReference type="Proteomes" id="UP001165986">
    <property type="component" value="Unassembled WGS sequence"/>
</dbReference>
<dbReference type="GO" id="GO:0071555">
    <property type="term" value="P:cell wall organization"/>
    <property type="evidence" value="ECO:0007669"/>
    <property type="project" value="UniProtKB-KW"/>
</dbReference>
<evidence type="ECO:0000313" key="6">
    <source>
        <dbReference type="EMBL" id="MBD6614716.1"/>
    </source>
</evidence>
<evidence type="ECO:0000259" key="5">
    <source>
        <dbReference type="SMART" id="SM00644"/>
    </source>
</evidence>
<dbReference type="Pfam" id="PF01510">
    <property type="entry name" value="Amidase_2"/>
    <property type="match status" value="1"/>
</dbReference>
<dbReference type="InterPro" id="IPR051206">
    <property type="entry name" value="NAMLAA_amidase_2"/>
</dbReference>
<keyword evidence="3" id="KW-0378">Hydrolase</keyword>
<dbReference type="EMBL" id="VJXY01000001">
    <property type="protein sequence ID" value="MBD6614716.1"/>
    <property type="molecule type" value="Genomic_DNA"/>
</dbReference>
<evidence type="ECO:0000256" key="1">
    <source>
        <dbReference type="ARBA" id="ARBA00001561"/>
    </source>
</evidence>
<organism evidence="6 7">
    <name type="scientific">Komarekiella delphini-convector SJRDD-AB1</name>
    <dbReference type="NCBI Taxonomy" id="2593771"/>
    <lineage>
        <taxon>Bacteria</taxon>
        <taxon>Bacillati</taxon>
        <taxon>Cyanobacteriota</taxon>
        <taxon>Cyanophyceae</taxon>
        <taxon>Nostocales</taxon>
        <taxon>Nostocaceae</taxon>
        <taxon>Komarekiella</taxon>
        <taxon>Komarekiella delphini-convector</taxon>
    </lineage>
</organism>
<dbReference type="GO" id="GO:0008745">
    <property type="term" value="F:N-acetylmuramoyl-L-alanine amidase activity"/>
    <property type="evidence" value="ECO:0007669"/>
    <property type="project" value="UniProtKB-EC"/>
</dbReference>
<dbReference type="GO" id="GO:0009253">
    <property type="term" value="P:peptidoglycan catabolic process"/>
    <property type="evidence" value="ECO:0007669"/>
    <property type="project" value="InterPro"/>
</dbReference>
<reference evidence="6" key="1">
    <citation type="submission" date="2019-07" db="EMBL/GenBank/DDBJ databases">
        <title>Toxilogical consequences of a new and cryptic species of cyanobacteria (Komarekiella delphini-convector) recovered from the epidermis of a bottlenose dolphin and 1500 ft. in the air.</title>
        <authorList>
            <person name="Brown A.O."/>
            <person name="Dvorak P."/>
            <person name="Villanueva C.D."/>
            <person name="Foss A.J."/>
            <person name="Garvey A.D."/>
            <person name="Gibson Q.A."/>
            <person name="Johansen J.R."/>
            <person name="Casamatta D.A."/>
        </authorList>
    </citation>
    <scope>NUCLEOTIDE SEQUENCE</scope>
    <source>
        <strain evidence="6">SJRDD-AB1</strain>
    </source>
</reference>
<evidence type="ECO:0000256" key="2">
    <source>
        <dbReference type="ARBA" id="ARBA00011901"/>
    </source>
</evidence>
<proteinExistence type="predicted"/>
<keyword evidence="4" id="KW-0961">Cell wall biogenesis/degradation</keyword>
<keyword evidence="7" id="KW-1185">Reference proteome</keyword>
<dbReference type="CDD" id="cd06583">
    <property type="entry name" value="PGRP"/>
    <property type="match status" value="1"/>
</dbReference>
<dbReference type="SUPFAM" id="SSF55846">
    <property type="entry name" value="N-acetylmuramoyl-L-alanine amidase-like"/>
    <property type="match status" value="1"/>
</dbReference>
<feature type="domain" description="N-acetylmuramoyl-L-alanine amidase" evidence="5">
    <location>
        <begin position="109"/>
        <end position="263"/>
    </location>
</feature>
<protein>
    <recommendedName>
        <fullName evidence="2">N-acetylmuramoyl-L-alanine amidase</fullName>
        <ecNumber evidence="2">3.5.1.28</ecNumber>
    </recommendedName>
</protein>
<evidence type="ECO:0000313" key="7">
    <source>
        <dbReference type="Proteomes" id="UP001165986"/>
    </source>
</evidence>
<dbReference type="PANTHER" id="PTHR30417">
    <property type="entry name" value="N-ACETYLMURAMOYL-L-ALANINE AMIDASE AMID"/>
    <property type="match status" value="1"/>
</dbReference>
<dbReference type="RefSeq" id="WP_191755949.1">
    <property type="nucleotide sequence ID" value="NZ_VJXY01000001.1"/>
</dbReference>
<dbReference type="InterPro" id="IPR036505">
    <property type="entry name" value="Amidase/PGRP_sf"/>
</dbReference>
<dbReference type="Gene3D" id="3.40.80.10">
    <property type="entry name" value="Peptidoglycan recognition protein-like"/>
    <property type="match status" value="1"/>
</dbReference>
<name>A0AA40VQ28_9NOST</name>
<dbReference type="GO" id="GO:0009254">
    <property type="term" value="P:peptidoglycan turnover"/>
    <property type="evidence" value="ECO:0007669"/>
    <property type="project" value="TreeGrafter"/>
</dbReference>